<evidence type="ECO:0000313" key="2">
    <source>
        <dbReference type="EMBL" id="VFQ96944.1"/>
    </source>
</evidence>
<keyword evidence="3" id="KW-1185">Reference proteome</keyword>
<dbReference type="InterPro" id="IPR032675">
    <property type="entry name" value="LRR_dom_sf"/>
</dbReference>
<dbReference type="PANTHER" id="PTHR34223">
    <property type="entry name" value="OS11G0201299 PROTEIN"/>
    <property type="match status" value="1"/>
</dbReference>
<dbReference type="SUPFAM" id="SSF81383">
    <property type="entry name" value="F-box domain"/>
    <property type="match status" value="1"/>
</dbReference>
<dbReference type="Proteomes" id="UP000595140">
    <property type="component" value="Unassembled WGS sequence"/>
</dbReference>
<evidence type="ECO:0008006" key="4">
    <source>
        <dbReference type="Google" id="ProtNLM"/>
    </source>
</evidence>
<sequence>MQGEEEINREEGRGDEEGDRFSGLPLQLQAAILSLLPVEEAVRATVLSRSWTNVWTHFDHLNLNINPAKYKTGRLRRLTQPFKPLLDSLAHHNVGIRSLSLSEIKNISILNPQRGHVEDDQWSLFSKFLEVLEVRNAKFPSSSTFQRCANLKVLKFSQVVVKVRVLEAQIFPHCKALESLSFSCCVLRGAWKPSKGSAPPLIRKARKAYKWARFSISAPINLKSLELDRISVKGRYNALSIKALGLYNLTLRSPYFYFSKKVDVPQVGLELDTPQLVALQVMNGIDKLDVLPYPRLESRINVEYYHLTSTHVLHLFLTSPSRAEPGGRSQLGRLRSLSTDVDLNDPRDVAFLFITLKLCPCLETLYITIPHKGEKQVGSTKQIDDQNQSHPFHLSGDPEELGDCTFTCLKSIKVIFYTESFVSCPS</sequence>
<dbReference type="Gene3D" id="3.80.10.10">
    <property type="entry name" value="Ribonuclease Inhibitor"/>
    <property type="match status" value="1"/>
</dbReference>
<proteinExistence type="predicted"/>
<dbReference type="SUPFAM" id="SSF52047">
    <property type="entry name" value="RNI-like"/>
    <property type="match status" value="1"/>
</dbReference>
<dbReference type="PANTHER" id="PTHR34223:SF83">
    <property type="entry name" value="F-BOX DOMAIN-CONTAINING PROTEIN"/>
    <property type="match status" value="1"/>
</dbReference>
<evidence type="ECO:0000256" key="1">
    <source>
        <dbReference type="SAM" id="MobiDB-lite"/>
    </source>
</evidence>
<gene>
    <name evidence="2" type="ORF">CCAM_LOCUS38720</name>
</gene>
<dbReference type="AlphaFoldDB" id="A0A484NAR8"/>
<reference evidence="2 3" key="1">
    <citation type="submission" date="2018-04" db="EMBL/GenBank/DDBJ databases">
        <authorList>
            <person name="Vogel A."/>
        </authorList>
    </citation>
    <scope>NUCLEOTIDE SEQUENCE [LARGE SCALE GENOMIC DNA]</scope>
</reference>
<dbReference type="OrthoDB" id="586691at2759"/>
<dbReference type="InterPro" id="IPR036047">
    <property type="entry name" value="F-box-like_dom_sf"/>
</dbReference>
<protein>
    <recommendedName>
        <fullName evidence="4">F-box domain-containing protein</fullName>
    </recommendedName>
</protein>
<organism evidence="2 3">
    <name type="scientific">Cuscuta campestris</name>
    <dbReference type="NCBI Taxonomy" id="132261"/>
    <lineage>
        <taxon>Eukaryota</taxon>
        <taxon>Viridiplantae</taxon>
        <taxon>Streptophyta</taxon>
        <taxon>Embryophyta</taxon>
        <taxon>Tracheophyta</taxon>
        <taxon>Spermatophyta</taxon>
        <taxon>Magnoliopsida</taxon>
        <taxon>eudicotyledons</taxon>
        <taxon>Gunneridae</taxon>
        <taxon>Pentapetalae</taxon>
        <taxon>asterids</taxon>
        <taxon>lamiids</taxon>
        <taxon>Solanales</taxon>
        <taxon>Convolvulaceae</taxon>
        <taxon>Cuscuteae</taxon>
        <taxon>Cuscuta</taxon>
        <taxon>Cuscuta subgen. Grammica</taxon>
        <taxon>Cuscuta sect. Cleistogrammica</taxon>
    </lineage>
</organism>
<accession>A0A484NAR8</accession>
<evidence type="ECO:0000313" key="3">
    <source>
        <dbReference type="Proteomes" id="UP000595140"/>
    </source>
</evidence>
<dbReference type="EMBL" id="OOIL02006271">
    <property type="protein sequence ID" value="VFQ96944.1"/>
    <property type="molecule type" value="Genomic_DNA"/>
</dbReference>
<feature type="region of interest" description="Disordered" evidence="1">
    <location>
        <begin position="1"/>
        <end position="21"/>
    </location>
</feature>
<feature type="compositionally biased region" description="Acidic residues" evidence="1">
    <location>
        <begin position="1"/>
        <end position="18"/>
    </location>
</feature>
<dbReference type="InterPro" id="IPR053197">
    <property type="entry name" value="F-box_SCFL_complex_component"/>
</dbReference>
<name>A0A484NAR8_9ASTE</name>